<comment type="subunit">
    <text evidence="1">Interacts with ribosomal protein uL14 (rplN).</text>
</comment>
<evidence type="ECO:0000256" key="1">
    <source>
        <dbReference type="HAMAP-Rule" id="MF_01477"/>
    </source>
</evidence>
<reference evidence="2 3" key="1">
    <citation type="submission" date="2023-01" db="EMBL/GenBank/DDBJ databases">
        <title>Psychrosphaera sp. nov., isolated from marine algae.</title>
        <authorList>
            <person name="Bayburt H."/>
            <person name="Choi B.J."/>
            <person name="Kim J.M."/>
            <person name="Choi D.G."/>
            <person name="Jeon C.O."/>
        </authorList>
    </citation>
    <scope>NUCLEOTIDE SEQUENCE [LARGE SCALE GENOMIC DNA]</scope>
    <source>
        <strain evidence="2 3">G1-22</strain>
    </source>
</reference>
<gene>
    <name evidence="1 2" type="primary">rsfS</name>
    <name evidence="2" type="ORF">PN838_25060</name>
</gene>
<dbReference type="InterPro" id="IPR004394">
    <property type="entry name" value="Iojap/RsfS/C7orf30"/>
</dbReference>
<keyword evidence="1" id="KW-0810">Translation regulation</keyword>
<evidence type="ECO:0000313" key="2">
    <source>
        <dbReference type="EMBL" id="MDC2891403.1"/>
    </source>
</evidence>
<name>A0ABT5FJN2_9GAMM</name>
<dbReference type="Pfam" id="PF02410">
    <property type="entry name" value="RsfS"/>
    <property type="match status" value="1"/>
</dbReference>
<comment type="caution">
    <text evidence="2">The sequence shown here is derived from an EMBL/GenBank/DDBJ whole genome shotgun (WGS) entry which is preliminary data.</text>
</comment>
<sequence length="112" mass="12401">MLNKEILNAVLENIDSLKARDVQTINVSKTSSITDYMVICSGNSKKHVQSIADHALTEAKHSDNPPIGIEGFTEGEWVLVDLGGVVLHVMQDATRDFYQLEKLWQASSSNDE</sequence>
<dbReference type="EMBL" id="JAQOMS010000002">
    <property type="protein sequence ID" value="MDC2891403.1"/>
    <property type="molecule type" value="Genomic_DNA"/>
</dbReference>
<evidence type="ECO:0000313" key="3">
    <source>
        <dbReference type="Proteomes" id="UP001528411"/>
    </source>
</evidence>
<keyword evidence="1" id="KW-0678">Repressor</keyword>
<dbReference type="NCBIfam" id="TIGR00090">
    <property type="entry name" value="rsfS_iojap_ybeB"/>
    <property type="match status" value="1"/>
</dbReference>
<dbReference type="PANTHER" id="PTHR21043:SF0">
    <property type="entry name" value="MITOCHONDRIAL ASSEMBLY OF RIBOSOMAL LARGE SUBUNIT PROTEIN 1"/>
    <property type="match status" value="1"/>
</dbReference>
<dbReference type="HAMAP" id="MF_01477">
    <property type="entry name" value="Iojap_RsfS"/>
    <property type="match status" value="1"/>
</dbReference>
<organism evidence="2 3">
    <name type="scientific">Psychrosphaera algicola</name>
    <dbReference type="NCBI Taxonomy" id="3023714"/>
    <lineage>
        <taxon>Bacteria</taxon>
        <taxon>Pseudomonadati</taxon>
        <taxon>Pseudomonadota</taxon>
        <taxon>Gammaproteobacteria</taxon>
        <taxon>Alteromonadales</taxon>
        <taxon>Pseudoalteromonadaceae</taxon>
        <taxon>Psychrosphaera</taxon>
    </lineage>
</organism>
<comment type="similarity">
    <text evidence="1">Belongs to the Iojap/RsfS family.</text>
</comment>
<keyword evidence="3" id="KW-1185">Reference proteome</keyword>
<dbReference type="Proteomes" id="UP001528411">
    <property type="component" value="Unassembled WGS sequence"/>
</dbReference>
<dbReference type="RefSeq" id="WP_215964763.1">
    <property type="nucleotide sequence ID" value="NZ_JAQOMS010000002.1"/>
</dbReference>
<dbReference type="PANTHER" id="PTHR21043">
    <property type="entry name" value="IOJAP SUPERFAMILY ORTHOLOG"/>
    <property type="match status" value="1"/>
</dbReference>
<comment type="subcellular location">
    <subcellularLocation>
        <location evidence="1">Cytoplasm</location>
    </subcellularLocation>
</comment>
<accession>A0ABT5FJN2</accession>
<keyword evidence="1" id="KW-0963">Cytoplasm</keyword>
<comment type="function">
    <text evidence="1">Functions as a ribosomal silencing factor. Interacts with ribosomal protein uL14 (rplN), blocking formation of intersubunit bridge B8. Prevents association of the 30S and 50S ribosomal subunits and the formation of functional ribosomes, thus repressing translation.</text>
</comment>
<protein>
    <recommendedName>
        <fullName evidence="1">Ribosomal silencing factor RsfS</fullName>
    </recommendedName>
</protein>
<proteinExistence type="inferred from homology"/>